<evidence type="ECO:0000259" key="9">
    <source>
        <dbReference type="PROSITE" id="PS50110"/>
    </source>
</evidence>
<comment type="domain">
    <text evidence="6">Contains a C-terminal catalytic domain, and an N-terminal region which modulates catalytic activity.</text>
</comment>
<evidence type="ECO:0000256" key="7">
    <source>
        <dbReference type="PROSITE-ProRule" id="PRU00050"/>
    </source>
</evidence>
<evidence type="ECO:0000256" key="8">
    <source>
        <dbReference type="PROSITE-ProRule" id="PRU00169"/>
    </source>
</evidence>
<keyword evidence="12" id="KW-1185">Reference proteome</keyword>
<comment type="function">
    <text evidence="6">Involved in chemotaxis. Part of a chemotaxis signal transduction system that modulates chemotaxis in response to various stimuli. Catalyzes the demethylation of specific methylglutamate residues introduced into the chemoreceptors (methyl-accepting chemotaxis proteins or MCP) by CheR. Also mediates the irreversible deamidation of specific glutamine residues to glutamic acid.</text>
</comment>
<evidence type="ECO:0000313" key="12">
    <source>
        <dbReference type="Proteomes" id="UP000603234"/>
    </source>
</evidence>
<keyword evidence="3 6" id="KW-0378">Hydrolase</keyword>
<reference evidence="11 12" key="1">
    <citation type="journal article" date="2020" name="mSystems">
        <title>Defining Genomic and Predicted Metabolic Features of the Acetobacterium Genus.</title>
        <authorList>
            <person name="Ross D.E."/>
            <person name="Marshall C.W."/>
            <person name="Gulliver D."/>
            <person name="May H.D."/>
            <person name="Norman R.S."/>
        </authorList>
    </citation>
    <scope>NUCLEOTIDE SEQUENCE [LARGE SCALE GENOMIC DNA]</scope>
    <source>
        <strain evidence="11 12">DSM 8238</strain>
    </source>
</reference>
<dbReference type="CDD" id="cd16432">
    <property type="entry name" value="CheB_Rec"/>
    <property type="match status" value="1"/>
</dbReference>
<feature type="domain" description="Response regulatory" evidence="9">
    <location>
        <begin position="8"/>
        <end position="121"/>
    </location>
</feature>
<feature type="modified residue" description="4-aspartylphosphate" evidence="6 8">
    <location>
        <position position="59"/>
    </location>
</feature>
<dbReference type="InterPro" id="IPR011006">
    <property type="entry name" value="CheY-like_superfamily"/>
</dbReference>
<proteinExistence type="inferred from homology"/>
<dbReference type="PIRSF" id="PIRSF000876">
    <property type="entry name" value="RR_chemtxs_CheB"/>
    <property type="match status" value="1"/>
</dbReference>
<dbReference type="Pfam" id="PF00072">
    <property type="entry name" value="Response_reg"/>
    <property type="match status" value="1"/>
</dbReference>
<keyword evidence="11" id="KW-0489">Methyltransferase</keyword>
<dbReference type="PROSITE" id="PS50122">
    <property type="entry name" value="CHEB"/>
    <property type="match status" value="1"/>
</dbReference>
<comment type="PTM">
    <text evidence="6">Phosphorylated by CheA. Phosphorylation of the N-terminal regulatory domain activates the methylesterase activity.</text>
</comment>
<evidence type="ECO:0000256" key="1">
    <source>
        <dbReference type="ARBA" id="ARBA00022490"/>
    </source>
</evidence>
<dbReference type="InterPro" id="IPR008248">
    <property type="entry name" value="CheB-like"/>
</dbReference>
<dbReference type="InterPro" id="IPR035909">
    <property type="entry name" value="CheB_C"/>
</dbReference>
<accession>A0ABR6WSL4</accession>
<dbReference type="PANTHER" id="PTHR42872:SF6">
    <property type="entry name" value="PROTEIN-GLUTAMATE METHYLESTERASE_PROTEIN-GLUTAMINE GLUTAMINASE"/>
    <property type="match status" value="1"/>
</dbReference>
<keyword evidence="11" id="KW-0808">Transferase</keyword>
<dbReference type="PANTHER" id="PTHR42872">
    <property type="entry name" value="PROTEIN-GLUTAMATE METHYLESTERASE/PROTEIN-GLUTAMINE GLUTAMINASE"/>
    <property type="match status" value="1"/>
</dbReference>
<feature type="active site" evidence="6 7">
    <location>
        <position position="285"/>
    </location>
</feature>
<dbReference type="EMBL" id="WJBC01000002">
    <property type="protein sequence ID" value="MBC3803221.1"/>
    <property type="molecule type" value="Genomic_DNA"/>
</dbReference>
<feature type="domain" description="CheB-type methylesterase" evidence="10">
    <location>
        <begin position="151"/>
        <end position="342"/>
    </location>
</feature>
<dbReference type="RefSeq" id="WP_186841139.1">
    <property type="nucleotide sequence ID" value="NZ_WJBC01000002.1"/>
</dbReference>
<keyword evidence="6 8" id="KW-0597">Phosphoprotein</keyword>
<gene>
    <name evidence="6 11" type="primary">cheB</name>
    <name evidence="11" type="ORF">GH808_02020</name>
</gene>
<dbReference type="SUPFAM" id="SSF52172">
    <property type="entry name" value="CheY-like"/>
    <property type="match status" value="1"/>
</dbReference>
<name>A0ABR6WSL4_9FIRM</name>
<comment type="function">
    <text evidence="4">May play the central regulatory role in sporulation. It may be an element of the effector pathway responsible for the activation of sporulation genes in response to nutritional stress. Spo0A may act in concert with spo0H (a sigma factor) to control the expression of some genes that are critical to the sporulation process.</text>
</comment>
<dbReference type="EC" id="3.1.1.61" evidence="6"/>
<dbReference type="EC" id="3.5.1.44" evidence="6"/>
<comment type="caution">
    <text evidence="11">The sequence shown here is derived from an EMBL/GenBank/DDBJ whole genome shotgun (WGS) entry which is preliminary data.</text>
</comment>
<dbReference type="NCBIfam" id="NF001965">
    <property type="entry name" value="PRK00742.1"/>
    <property type="match status" value="1"/>
</dbReference>
<evidence type="ECO:0000256" key="5">
    <source>
        <dbReference type="ARBA" id="ARBA00048267"/>
    </source>
</evidence>
<dbReference type="PROSITE" id="PS50110">
    <property type="entry name" value="RESPONSE_REGULATORY"/>
    <property type="match status" value="1"/>
</dbReference>
<keyword evidence="2 6" id="KW-0145">Chemotaxis</keyword>
<dbReference type="InterPro" id="IPR000673">
    <property type="entry name" value="Sig_transdc_resp-reg_Me-estase"/>
</dbReference>
<dbReference type="InterPro" id="IPR001789">
    <property type="entry name" value="Sig_transdc_resp-reg_receiver"/>
</dbReference>
<comment type="catalytic activity">
    <reaction evidence="6">
        <text>L-glutaminyl-[protein] + H2O = L-glutamyl-[protein] + NH4(+)</text>
        <dbReference type="Rhea" id="RHEA:16441"/>
        <dbReference type="Rhea" id="RHEA-COMP:10207"/>
        <dbReference type="Rhea" id="RHEA-COMP:10208"/>
        <dbReference type="ChEBI" id="CHEBI:15377"/>
        <dbReference type="ChEBI" id="CHEBI:28938"/>
        <dbReference type="ChEBI" id="CHEBI:29973"/>
        <dbReference type="ChEBI" id="CHEBI:30011"/>
        <dbReference type="EC" id="3.5.1.44"/>
    </reaction>
</comment>
<evidence type="ECO:0000256" key="2">
    <source>
        <dbReference type="ARBA" id="ARBA00022500"/>
    </source>
</evidence>
<dbReference type="GO" id="GO:0008168">
    <property type="term" value="F:methyltransferase activity"/>
    <property type="evidence" value="ECO:0007669"/>
    <property type="project" value="UniProtKB-KW"/>
</dbReference>
<dbReference type="Proteomes" id="UP000603234">
    <property type="component" value="Unassembled WGS sequence"/>
</dbReference>
<evidence type="ECO:0000259" key="10">
    <source>
        <dbReference type="PROSITE" id="PS50122"/>
    </source>
</evidence>
<comment type="subcellular location">
    <subcellularLocation>
        <location evidence="6">Cytoplasm</location>
    </subcellularLocation>
</comment>
<dbReference type="CDD" id="cd17541">
    <property type="entry name" value="REC_CheB-like"/>
    <property type="match status" value="1"/>
</dbReference>
<comment type="similarity">
    <text evidence="6">Belongs to the CheB family.</text>
</comment>
<dbReference type="HAMAP" id="MF_00099">
    <property type="entry name" value="CheB_chemtxs"/>
    <property type="match status" value="1"/>
</dbReference>
<evidence type="ECO:0000256" key="4">
    <source>
        <dbReference type="ARBA" id="ARBA00024867"/>
    </source>
</evidence>
<evidence type="ECO:0000313" key="11">
    <source>
        <dbReference type="EMBL" id="MBC3803221.1"/>
    </source>
</evidence>
<feature type="active site" evidence="6 7">
    <location>
        <position position="189"/>
    </location>
</feature>
<keyword evidence="1 6" id="KW-0963">Cytoplasm</keyword>
<dbReference type="SUPFAM" id="SSF52738">
    <property type="entry name" value="Methylesterase CheB, C-terminal domain"/>
    <property type="match status" value="1"/>
</dbReference>
<dbReference type="Gene3D" id="3.40.50.2300">
    <property type="match status" value="1"/>
</dbReference>
<evidence type="ECO:0000256" key="3">
    <source>
        <dbReference type="ARBA" id="ARBA00022801"/>
    </source>
</evidence>
<sequence length="342" mass="37495">MITKEKIKVLIIDDSRVYRDVMSWGLSLDPDIEVVATAQDAYDARDKILQYRPNVITCDFEMPKMNGVEFLRQLIPQYPLPAIVVSSFSLELLEILNVGATDFVSKPNLNVSKNVDDFFYELRKKIKWAVQGKPVVSKQITTQQRLIGKLNVSSDRLIAIGASTGGTEAIFNILKNLTPDCPGIVIVQHIPPVFSKMYAERLNLQTPLECKEAEHGDIVETGKVLLAPGGQHMRVKKIGEKYKVEVFTGEKVNGHCPSVDVLFESVAKEAGKKAIGIILTGMGSDGAKGLLSIRSSGAVTIGQDEESSVVYGMPQVAYNIGGVEIQAPLENIPKLIRATVNE</sequence>
<dbReference type="SMART" id="SM00448">
    <property type="entry name" value="REC"/>
    <property type="match status" value="1"/>
</dbReference>
<dbReference type="GO" id="GO:0008984">
    <property type="term" value="F:protein-glutamate methylesterase activity"/>
    <property type="evidence" value="ECO:0007669"/>
    <property type="project" value="UniProtKB-EC"/>
</dbReference>
<dbReference type="GO" id="GO:0032259">
    <property type="term" value="P:methylation"/>
    <property type="evidence" value="ECO:0007669"/>
    <property type="project" value="UniProtKB-KW"/>
</dbReference>
<evidence type="ECO:0000256" key="6">
    <source>
        <dbReference type="HAMAP-Rule" id="MF_00099"/>
    </source>
</evidence>
<feature type="active site" evidence="6 7">
    <location>
        <position position="163"/>
    </location>
</feature>
<organism evidence="11 12">
    <name type="scientific">Acetobacterium fimetarium</name>
    <dbReference type="NCBI Taxonomy" id="52691"/>
    <lineage>
        <taxon>Bacteria</taxon>
        <taxon>Bacillati</taxon>
        <taxon>Bacillota</taxon>
        <taxon>Clostridia</taxon>
        <taxon>Eubacteriales</taxon>
        <taxon>Eubacteriaceae</taxon>
        <taxon>Acetobacterium</taxon>
    </lineage>
</organism>
<protein>
    <recommendedName>
        <fullName evidence="6">Protein-glutamate methylesterase/protein-glutamine glutaminase</fullName>
        <ecNumber evidence="6">3.1.1.61</ecNumber>
        <ecNumber evidence="6">3.5.1.44</ecNumber>
    </recommendedName>
</protein>
<dbReference type="Pfam" id="PF01339">
    <property type="entry name" value="CheB_methylest"/>
    <property type="match status" value="1"/>
</dbReference>
<comment type="catalytic activity">
    <reaction evidence="5 6">
        <text>[protein]-L-glutamate 5-O-methyl ester + H2O = L-glutamyl-[protein] + methanol + H(+)</text>
        <dbReference type="Rhea" id="RHEA:23236"/>
        <dbReference type="Rhea" id="RHEA-COMP:10208"/>
        <dbReference type="Rhea" id="RHEA-COMP:10311"/>
        <dbReference type="ChEBI" id="CHEBI:15377"/>
        <dbReference type="ChEBI" id="CHEBI:15378"/>
        <dbReference type="ChEBI" id="CHEBI:17790"/>
        <dbReference type="ChEBI" id="CHEBI:29973"/>
        <dbReference type="ChEBI" id="CHEBI:82795"/>
        <dbReference type="EC" id="3.1.1.61"/>
    </reaction>
</comment>
<dbReference type="Gene3D" id="3.40.50.180">
    <property type="entry name" value="Methylesterase CheB, C-terminal domain"/>
    <property type="match status" value="1"/>
</dbReference>